<dbReference type="InterPro" id="IPR036259">
    <property type="entry name" value="MFS_trans_sf"/>
</dbReference>
<evidence type="ECO:0000259" key="14">
    <source>
        <dbReference type="PROSITE" id="PS50011"/>
    </source>
</evidence>
<dbReference type="SUPFAM" id="SSF103473">
    <property type="entry name" value="MFS general substrate transporter"/>
    <property type="match status" value="1"/>
</dbReference>
<evidence type="ECO:0000256" key="6">
    <source>
        <dbReference type="ARBA" id="ARBA00022840"/>
    </source>
</evidence>
<dbReference type="Gene3D" id="1.20.1250.20">
    <property type="entry name" value="MFS general substrate transporter like domains"/>
    <property type="match status" value="1"/>
</dbReference>
<evidence type="ECO:0000256" key="2">
    <source>
        <dbReference type="ARBA" id="ARBA00022527"/>
    </source>
</evidence>
<dbReference type="GO" id="GO:0016020">
    <property type="term" value="C:membrane"/>
    <property type="evidence" value="ECO:0007669"/>
    <property type="project" value="UniProtKB-SubCell"/>
</dbReference>
<dbReference type="InterPro" id="IPR008271">
    <property type="entry name" value="Ser/Thr_kinase_AS"/>
</dbReference>
<keyword evidence="11" id="KW-0175">Coiled coil</keyword>
<feature type="compositionally biased region" description="Basic and acidic residues" evidence="12">
    <location>
        <begin position="1399"/>
        <end position="1414"/>
    </location>
</feature>
<feature type="compositionally biased region" description="Low complexity" evidence="12">
    <location>
        <begin position="1208"/>
        <end position="1217"/>
    </location>
</feature>
<sequence length="1530" mass="168735">MSLTTSVLVRYCILVAVSCMYLGVYWIYDLPSALSTQLQFYLTLSSPQYTYLLSSLYIAFAVPSIGLPFFSGWAIQRYGARPLLYCCLAAVFGSQLGFCVGVQTKSTAGLVVARAFLGMGGEVLGVLGTEIVTRWFPGDKTGLAMAIYESISSLGSVANSNLTPRLTETYGTLTATWFSSTLALGLVALSALYVVAVDVNEDSAEKEGKKKIRPVYPSTSTKLLRFIASRFYADNQTAAGLAVSIVHFVGGVMPMFLGMLLEIPVLRNYSLALLYSQILMLVAHTLFLADYGEPILPLSLIAIGNALFSAGIWASVSVSIMQDEDSAEMPLELESTENAPEVELEEERNFDSDRLLSIPPAVEDKVHGDDLIMIGYGIITSLMGISIVVTPFFLTAAERWAGYNGLEIVFVTLASIGVLTCLGGSRLNLFIRARFFSSLNNPVIFGRNSYCNATQLQTTVRPHHVIAVPSYPVLRYPAYSHPLQENREVQTYPKHSFGIWASSVKGGVSEWHQRHRPVFSSEQLRNLSKRIKRAHSTGAIGVLRACVTPYQHMQAARTKTEALSQKAKLVNSYNELLQEFSSPDLRVVGNYTLGRLIGKGSFGKVYLATHKLTNNSKVVLKSSNKQDSTLAREIHHHRQFLHPHIARLYEVIVTENLVWLVLEYCPGDELYNHLLNNGPLPVDKVRRIFAQLVGAVAYVHSKSCVHRDLKLENILLDKHGNVKLCDFGFTREYEGKASYLQTFCGTICYSAPEMLKGEKYAGEKVDVWSLGIILYALLAGELPYDEDDDQETKAKILKEDPLFNDKFPEDSQSLIKILLSKRPLLRPTLTDILSHPFLAEHGVEQQIILQTTRPSPFTTALEKTTLLRMKSAGVNIDQVIEHVLSQRCDALAGWWALLIEKEERKEKKRERKRKEKEAEARSLRRLSAASSRLEKISALVEVDEEDGDTLQARGRRDRRSLPTRLTFHFSQADLSIPEVPKLPEGFANLPPLDVGLPPQPIDKDSVRSLSSTRRRPIPPPKEHRHSRPSMLHVSASQPELASHSSGIFKRRTGRRHQHSLMSQLASLKHWIVESAKRAKSPHPRTPKSTGGQSSKRSEKSSPGKGSDIQRKQVARLSANVETPVMTPTQIKRSSNASSLAPNSASYAHHRNSYGRQARASSNRNSLSPAPLTPRGSYRRSSAGLRGRKSTSSSISSVRSIHHVHSHSKASSISSNSVDTMSTPTASTRMSRSPHTSVKVLPATPTTGSRFPSNIRLVRNPPNALRDANDPENHGIYSVFNETLPAQSQGFIFARRKRTPFRGPMLNTNNVIFSNGPGTPNLSPPLQKGGASSEIVKPITRKSQIIEEEDAVVEEDEEDIEEVDTFSDPGITDTSLDVVAEPPAESEEATQSETIISSNKGDEEREDSAEIHGRPTLEPAVDLPLPSDDLLLPRSSSLHDPEAQQQSLPDLAEDLEPDAVAEQETPIFESERQTEADPKPATGNESVVEDTNQTTEDVDSSSQQPTASELETDMTKEDTAATATTTTPPLT</sequence>
<comment type="subcellular location">
    <subcellularLocation>
        <location evidence="1">Membrane</location>
        <topology evidence="1">Multi-pass membrane protein</topology>
    </subcellularLocation>
</comment>
<dbReference type="RefSeq" id="XP_020122011.1">
    <property type="nucleotide sequence ID" value="XM_020264918.1"/>
</dbReference>
<dbReference type="Pfam" id="PF07690">
    <property type="entry name" value="MFS_1"/>
    <property type="match status" value="1"/>
</dbReference>
<evidence type="ECO:0000256" key="13">
    <source>
        <dbReference type="SAM" id="Phobius"/>
    </source>
</evidence>
<accession>A0A225ALW6</accession>
<evidence type="ECO:0000256" key="10">
    <source>
        <dbReference type="PROSITE-ProRule" id="PRU10141"/>
    </source>
</evidence>
<feature type="domain" description="Protein kinase" evidence="14">
    <location>
        <begin position="591"/>
        <end position="838"/>
    </location>
</feature>
<feature type="binding site" evidence="8">
    <location>
        <begin position="712"/>
        <end position="713"/>
    </location>
    <ligand>
        <name>ATP</name>
        <dbReference type="ChEBI" id="CHEBI:30616"/>
    </ligand>
</feature>
<keyword evidence="3" id="KW-0808">Transferase</keyword>
<protein>
    <recommendedName>
        <fullName evidence="14">Protein kinase domain-containing protein</fullName>
    </recommendedName>
</protein>
<feature type="compositionally biased region" description="Low complexity" evidence="12">
    <location>
        <begin position="1189"/>
        <end position="1198"/>
    </location>
</feature>
<dbReference type="InterPro" id="IPR011009">
    <property type="entry name" value="Kinase-like_dom_sf"/>
</dbReference>
<feature type="transmembrane region" description="Helical" evidence="13">
    <location>
        <begin position="373"/>
        <end position="396"/>
    </location>
</feature>
<keyword evidence="6 8" id="KW-0067">ATP-binding</keyword>
<keyword evidence="4 8" id="KW-0547">Nucleotide-binding</keyword>
<feature type="region of interest" description="Disordered" evidence="12">
    <location>
        <begin position="990"/>
        <end position="1044"/>
    </location>
</feature>
<feature type="coiled-coil region" evidence="11">
    <location>
        <begin position="897"/>
        <end position="926"/>
    </location>
</feature>
<feature type="compositionally biased region" description="Basic and acidic residues" evidence="12">
    <location>
        <begin position="1468"/>
        <end position="1477"/>
    </location>
</feature>
<dbReference type="CDD" id="cd14003">
    <property type="entry name" value="STKc_AMPK-like"/>
    <property type="match status" value="1"/>
</dbReference>
<feature type="region of interest" description="Disordered" evidence="12">
    <location>
        <begin position="1350"/>
        <end position="1530"/>
    </location>
</feature>
<feature type="cross-link" description="Glycyl lysine isopeptide (Lys-Gly) (interchain with G-Cter in SUMO2)" evidence="9">
    <location>
        <position position="710"/>
    </location>
</feature>
<dbReference type="GO" id="GO:0022857">
    <property type="term" value="F:transmembrane transporter activity"/>
    <property type="evidence" value="ECO:0007669"/>
    <property type="project" value="InterPro"/>
</dbReference>
<dbReference type="GO" id="GO:0004674">
    <property type="term" value="F:protein serine/threonine kinase activity"/>
    <property type="evidence" value="ECO:0007669"/>
    <property type="project" value="UniProtKB-KW"/>
</dbReference>
<dbReference type="STRING" id="1441469.A0A225ALW6"/>
<feature type="compositionally biased region" description="Polar residues" evidence="12">
    <location>
        <begin position="1034"/>
        <end position="1044"/>
    </location>
</feature>
<dbReference type="GeneID" id="31002587"/>
<feature type="compositionally biased region" description="Basic residues" evidence="12">
    <location>
        <begin position="1012"/>
        <end position="1027"/>
    </location>
</feature>
<dbReference type="InterPro" id="IPR000719">
    <property type="entry name" value="Prot_kinase_dom"/>
</dbReference>
<feature type="binding site" evidence="8">
    <location>
        <position position="726"/>
    </location>
    <ligand>
        <name>ATP</name>
        <dbReference type="ChEBI" id="CHEBI:30616"/>
    </ligand>
</feature>
<keyword evidence="13" id="KW-1133">Transmembrane helix</keyword>
<keyword evidence="5" id="KW-0418">Kinase</keyword>
<dbReference type="GO" id="GO:0005524">
    <property type="term" value="F:ATP binding"/>
    <property type="evidence" value="ECO:0007669"/>
    <property type="project" value="UniProtKB-UniRule"/>
</dbReference>
<name>A0A225ALW6_TALAT</name>
<feature type="transmembrane region" description="Helical" evidence="13">
    <location>
        <begin position="7"/>
        <end position="28"/>
    </location>
</feature>
<dbReference type="EMBL" id="LFMY01000003">
    <property type="protein sequence ID" value="OKL61890.1"/>
    <property type="molecule type" value="Genomic_DNA"/>
</dbReference>
<dbReference type="FunFam" id="1.10.510.10:FF:000434">
    <property type="entry name" value="Serine/threonine protein kinase"/>
    <property type="match status" value="1"/>
</dbReference>
<evidence type="ECO:0000256" key="9">
    <source>
        <dbReference type="PIRSR" id="PIRSR630616-3"/>
    </source>
</evidence>
<feature type="compositionally biased region" description="Polar residues" evidence="12">
    <location>
        <begin position="1158"/>
        <end position="1167"/>
    </location>
</feature>
<feature type="region of interest" description="Disordered" evidence="12">
    <location>
        <begin position="1314"/>
        <end position="1334"/>
    </location>
</feature>
<feature type="compositionally biased region" description="Polar residues" evidence="12">
    <location>
        <begin position="1218"/>
        <end position="1235"/>
    </location>
</feature>
<feature type="transmembrane region" description="Helical" evidence="13">
    <location>
        <begin position="175"/>
        <end position="196"/>
    </location>
</feature>
<evidence type="ECO:0000313" key="15">
    <source>
        <dbReference type="EMBL" id="OKL61890.1"/>
    </source>
</evidence>
<evidence type="ECO:0000256" key="7">
    <source>
        <dbReference type="PIRSR" id="PIRSR630616-1"/>
    </source>
</evidence>
<evidence type="ECO:0000256" key="3">
    <source>
        <dbReference type="ARBA" id="ARBA00022679"/>
    </source>
</evidence>
<gene>
    <name evidence="15" type="ORF">UA08_02832</name>
</gene>
<keyword evidence="13" id="KW-0472">Membrane</keyword>
<feature type="transmembrane region" description="Helical" evidence="13">
    <location>
        <begin position="238"/>
        <end position="257"/>
    </location>
</feature>
<dbReference type="PANTHER" id="PTHR24350">
    <property type="entry name" value="SERINE/THREONINE-PROTEIN KINASE IAL-RELATED"/>
    <property type="match status" value="1"/>
</dbReference>
<evidence type="ECO:0000256" key="1">
    <source>
        <dbReference type="ARBA" id="ARBA00004141"/>
    </source>
</evidence>
<dbReference type="InterPro" id="IPR017441">
    <property type="entry name" value="Protein_kinase_ATP_BS"/>
</dbReference>
<evidence type="ECO:0000256" key="8">
    <source>
        <dbReference type="PIRSR" id="PIRSR630616-2"/>
    </source>
</evidence>
<feature type="transmembrane region" description="Helical" evidence="13">
    <location>
        <begin position="408"/>
        <end position="431"/>
    </location>
</feature>
<keyword evidence="2" id="KW-0723">Serine/threonine-protein kinase</keyword>
<evidence type="ECO:0000256" key="5">
    <source>
        <dbReference type="ARBA" id="ARBA00022777"/>
    </source>
</evidence>
<dbReference type="Proteomes" id="UP000214365">
    <property type="component" value="Unassembled WGS sequence"/>
</dbReference>
<feature type="compositionally biased region" description="Acidic residues" evidence="12">
    <location>
        <begin position="1450"/>
        <end position="1460"/>
    </location>
</feature>
<dbReference type="InterPro" id="IPR011701">
    <property type="entry name" value="MFS"/>
</dbReference>
<evidence type="ECO:0000313" key="16">
    <source>
        <dbReference type="Proteomes" id="UP000214365"/>
    </source>
</evidence>
<dbReference type="Pfam" id="PF00069">
    <property type="entry name" value="Pkinase"/>
    <property type="match status" value="1"/>
</dbReference>
<feature type="active site" description="Proton acceptor" evidence="7">
    <location>
        <position position="708"/>
    </location>
</feature>
<dbReference type="SUPFAM" id="SSF56112">
    <property type="entry name" value="Protein kinase-like (PK-like)"/>
    <property type="match status" value="1"/>
</dbReference>
<feature type="transmembrane region" description="Helical" evidence="13">
    <location>
        <begin position="295"/>
        <end position="316"/>
    </location>
</feature>
<feature type="compositionally biased region" description="Low complexity" evidence="12">
    <location>
        <begin position="1421"/>
        <end position="1435"/>
    </location>
</feature>
<proteinExistence type="predicted"/>
<dbReference type="PROSITE" id="PS50011">
    <property type="entry name" value="PROTEIN_KINASE_DOM"/>
    <property type="match status" value="1"/>
</dbReference>
<keyword evidence="16" id="KW-1185">Reference proteome</keyword>
<dbReference type="OrthoDB" id="942095at2759"/>
<feature type="transmembrane region" description="Helical" evidence="13">
    <location>
        <begin position="48"/>
        <end position="70"/>
    </location>
</feature>
<evidence type="ECO:0000256" key="11">
    <source>
        <dbReference type="SAM" id="Coils"/>
    </source>
</evidence>
<feature type="region of interest" description="Disordered" evidence="12">
    <location>
        <begin position="1075"/>
        <end position="1260"/>
    </location>
</feature>
<feature type="transmembrane region" description="Helical" evidence="13">
    <location>
        <begin position="82"/>
        <end position="103"/>
    </location>
</feature>
<feature type="compositionally biased region" description="Low complexity" evidence="12">
    <location>
        <begin position="1133"/>
        <end position="1146"/>
    </location>
</feature>
<dbReference type="InterPro" id="IPR030616">
    <property type="entry name" value="Aur-like"/>
</dbReference>
<dbReference type="Gene3D" id="1.10.510.10">
    <property type="entry name" value="Transferase(Phosphotransferase) domain 1"/>
    <property type="match status" value="1"/>
</dbReference>
<organism evidence="15 16">
    <name type="scientific">Talaromyces atroroseus</name>
    <dbReference type="NCBI Taxonomy" id="1441469"/>
    <lineage>
        <taxon>Eukaryota</taxon>
        <taxon>Fungi</taxon>
        <taxon>Dikarya</taxon>
        <taxon>Ascomycota</taxon>
        <taxon>Pezizomycotina</taxon>
        <taxon>Eurotiomycetes</taxon>
        <taxon>Eurotiomycetidae</taxon>
        <taxon>Eurotiales</taxon>
        <taxon>Trichocomaceae</taxon>
        <taxon>Talaromyces</taxon>
        <taxon>Talaromyces sect. Trachyspermi</taxon>
    </lineage>
</organism>
<dbReference type="PROSITE" id="PS00107">
    <property type="entry name" value="PROTEIN_KINASE_ATP"/>
    <property type="match status" value="1"/>
</dbReference>
<feature type="compositionally biased region" description="Polar residues" evidence="12">
    <location>
        <begin position="1482"/>
        <end position="1508"/>
    </location>
</feature>
<feature type="binding site" evidence="10">
    <location>
        <position position="621"/>
    </location>
    <ligand>
        <name>ATP</name>
        <dbReference type="ChEBI" id="CHEBI:30616"/>
    </ligand>
</feature>
<feature type="transmembrane region" description="Helical" evidence="13">
    <location>
        <begin position="269"/>
        <end position="288"/>
    </location>
</feature>
<feature type="compositionally biased region" description="Acidic residues" evidence="12">
    <location>
        <begin position="1350"/>
        <end position="1364"/>
    </location>
</feature>
<dbReference type="SMART" id="SM00220">
    <property type="entry name" value="S_TKc"/>
    <property type="match status" value="1"/>
</dbReference>
<dbReference type="PROSITE" id="PS00108">
    <property type="entry name" value="PROTEIN_KINASE_ST"/>
    <property type="match status" value="1"/>
</dbReference>
<reference evidence="15 16" key="1">
    <citation type="submission" date="2015-06" db="EMBL/GenBank/DDBJ databases">
        <title>Talaromyces atroroseus IBT 11181 draft genome.</title>
        <authorList>
            <person name="Rasmussen K.B."/>
            <person name="Rasmussen S."/>
            <person name="Petersen B."/>
            <person name="Sicheritz-Ponten T."/>
            <person name="Mortensen U.H."/>
            <person name="Thrane U."/>
        </authorList>
    </citation>
    <scope>NUCLEOTIDE SEQUENCE [LARGE SCALE GENOMIC DNA]</scope>
    <source>
        <strain evidence="15 16">IBT 11181</strain>
    </source>
</reference>
<evidence type="ECO:0000256" key="4">
    <source>
        <dbReference type="ARBA" id="ARBA00022741"/>
    </source>
</evidence>
<evidence type="ECO:0000256" key="12">
    <source>
        <dbReference type="SAM" id="MobiDB-lite"/>
    </source>
</evidence>
<feature type="binding site" evidence="8">
    <location>
        <position position="617"/>
    </location>
    <ligand>
        <name>ATP</name>
        <dbReference type="ChEBI" id="CHEBI:30616"/>
    </ligand>
</feature>
<keyword evidence="13" id="KW-0812">Transmembrane</keyword>
<comment type="caution">
    <text evidence="15">The sequence shown here is derived from an EMBL/GenBank/DDBJ whole genome shotgun (WGS) entry which is preliminary data.</text>
</comment>
<feature type="compositionally biased region" description="Low complexity" evidence="12">
    <location>
        <begin position="1519"/>
        <end position="1530"/>
    </location>
</feature>